<accession>A0AAP0Q4T7</accession>
<evidence type="ECO:0000256" key="1">
    <source>
        <dbReference type="SAM" id="MobiDB-lite"/>
    </source>
</evidence>
<comment type="caution">
    <text evidence="2">The sequence shown here is derived from an EMBL/GenBank/DDBJ whole genome shotgun (WGS) entry which is preliminary data.</text>
</comment>
<evidence type="ECO:0000313" key="2">
    <source>
        <dbReference type="EMBL" id="KAK9167455.1"/>
    </source>
</evidence>
<feature type="region of interest" description="Disordered" evidence="1">
    <location>
        <begin position="1"/>
        <end position="60"/>
    </location>
</feature>
<feature type="compositionally biased region" description="Basic and acidic residues" evidence="1">
    <location>
        <begin position="42"/>
        <end position="53"/>
    </location>
</feature>
<keyword evidence="3" id="KW-1185">Reference proteome</keyword>
<sequence length="136" mass="15621">MGVYSGYDEAKGRHAEAEAGRGGPSRARRRIARAPKVKFRDKHPSEQERLRGDEDNDMEMDTQNTYKEITEMPKKSRFYESLKSELGDLEHSTGKDGPILIISEKYLARMNEQLERVVVVKLMGRPMGYKMLCNII</sequence>
<dbReference type="Proteomes" id="UP001419268">
    <property type="component" value="Unassembled WGS sequence"/>
</dbReference>
<proteinExistence type="predicted"/>
<feature type="compositionally biased region" description="Basic and acidic residues" evidence="1">
    <location>
        <begin position="8"/>
        <end position="19"/>
    </location>
</feature>
<dbReference type="EMBL" id="JBBNAG010000001">
    <property type="protein sequence ID" value="KAK9167455.1"/>
    <property type="molecule type" value="Genomic_DNA"/>
</dbReference>
<reference evidence="2 3" key="1">
    <citation type="submission" date="2024-01" db="EMBL/GenBank/DDBJ databases">
        <title>Genome assemblies of Stephania.</title>
        <authorList>
            <person name="Yang L."/>
        </authorList>
    </citation>
    <scope>NUCLEOTIDE SEQUENCE [LARGE SCALE GENOMIC DNA]</scope>
    <source>
        <strain evidence="2">JXDWG</strain>
        <tissue evidence="2">Leaf</tissue>
    </source>
</reference>
<evidence type="ECO:0000313" key="3">
    <source>
        <dbReference type="Proteomes" id="UP001419268"/>
    </source>
</evidence>
<feature type="compositionally biased region" description="Basic residues" evidence="1">
    <location>
        <begin position="26"/>
        <end position="41"/>
    </location>
</feature>
<organism evidence="2 3">
    <name type="scientific">Stephania cephalantha</name>
    <dbReference type="NCBI Taxonomy" id="152367"/>
    <lineage>
        <taxon>Eukaryota</taxon>
        <taxon>Viridiplantae</taxon>
        <taxon>Streptophyta</taxon>
        <taxon>Embryophyta</taxon>
        <taxon>Tracheophyta</taxon>
        <taxon>Spermatophyta</taxon>
        <taxon>Magnoliopsida</taxon>
        <taxon>Ranunculales</taxon>
        <taxon>Menispermaceae</taxon>
        <taxon>Menispermoideae</taxon>
        <taxon>Cissampelideae</taxon>
        <taxon>Stephania</taxon>
    </lineage>
</organism>
<name>A0AAP0Q4T7_9MAGN</name>
<gene>
    <name evidence="2" type="ORF">Scep_002646</name>
</gene>
<dbReference type="AlphaFoldDB" id="A0AAP0Q4T7"/>
<protein>
    <submittedName>
        <fullName evidence="2">Uncharacterized protein</fullName>
    </submittedName>
</protein>